<evidence type="ECO:0000313" key="2">
    <source>
        <dbReference type="Proteomes" id="UP000784294"/>
    </source>
</evidence>
<dbReference type="AlphaFoldDB" id="A0A448XI44"/>
<dbReference type="EMBL" id="CAAALY010254700">
    <property type="protein sequence ID" value="VEL37349.1"/>
    <property type="molecule type" value="Genomic_DNA"/>
</dbReference>
<dbReference type="Proteomes" id="UP000784294">
    <property type="component" value="Unassembled WGS sequence"/>
</dbReference>
<gene>
    <name evidence="1" type="ORF">PXEA_LOCUS30789</name>
</gene>
<reference evidence="1" key="1">
    <citation type="submission" date="2018-11" db="EMBL/GenBank/DDBJ databases">
        <authorList>
            <consortium name="Pathogen Informatics"/>
        </authorList>
    </citation>
    <scope>NUCLEOTIDE SEQUENCE</scope>
</reference>
<dbReference type="OrthoDB" id="428159at2759"/>
<accession>A0A448XI44</accession>
<sequence>MNFVNEFQAATELVMREAQALSDSAVHQMQQAVQTPTAKRIALNIDVNAPVIFMPQHSTSPNALMFDLGHLGISNSFIVSEFPLSGSSFCSVKSIQTKLVDSVSVMVERIDVKLEDLRLSRGTVTELYVNYGGRIRCRIRFEKK</sequence>
<protein>
    <submittedName>
        <fullName evidence="1">Uncharacterized protein</fullName>
    </submittedName>
</protein>
<name>A0A448XI44_9PLAT</name>
<organism evidence="1 2">
    <name type="scientific">Protopolystoma xenopodis</name>
    <dbReference type="NCBI Taxonomy" id="117903"/>
    <lineage>
        <taxon>Eukaryota</taxon>
        <taxon>Metazoa</taxon>
        <taxon>Spiralia</taxon>
        <taxon>Lophotrochozoa</taxon>
        <taxon>Platyhelminthes</taxon>
        <taxon>Monogenea</taxon>
        <taxon>Polyopisthocotylea</taxon>
        <taxon>Polystomatidea</taxon>
        <taxon>Polystomatidae</taxon>
        <taxon>Protopolystoma</taxon>
    </lineage>
</organism>
<comment type="caution">
    <text evidence="1">The sequence shown here is derived from an EMBL/GenBank/DDBJ whole genome shotgun (WGS) entry which is preliminary data.</text>
</comment>
<evidence type="ECO:0000313" key="1">
    <source>
        <dbReference type="EMBL" id="VEL37349.1"/>
    </source>
</evidence>
<proteinExistence type="predicted"/>
<keyword evidence="2" id="KW-1185">Reference proteome</keyword>